<dbReference type="RefSeq" id="XP_002544992.1">
    <property type="nucleotide sequence ID" value="XM_002544946.1"/>
</dbReference>
<dbReference type="OMA" id="RMPHNTN"/>
<dbReference type="VEuPathDB" id="FungiDB:UREG_04509"/>
<evidence type="ECO:0000313" key="9">
    <source>
        <dbReference type="EMBL" id="EEP79663.1"/>
    </source>
</evidence>
<dbReference type="InterPro" id="IPR017850">
    <property type="entry name" value="Alkaline_phosphatase_core_sf"/>
</dbReference>
<keyword evidence="4" id="KW-0325">Glycoprotein</keyword>
<dbReference type="eggNOG" id="KOG3731">
    <property type="taxonomic scope" value="Eukaryota"/>
</dbReference>
<dbReference type="PANTHER" id="PTHR43108:SF8">
    <property type="entry name" value="SD21168P"/>
    <property type="match status" value="1"/>
</dbReference>
<dbReference type="GO" id="GO:0005539">
    <property type="term" value="F:glycosaminoglycan binding"/>
    <property type="evidence" value="ECO:0007669"/>
    <property type="project" value="TreeGrafter"/>
</dbReference>
<comment type="catalytic activity">
    <reaction evidence="5">
        <text>an aryl sulfate + H2O = a phenol + sulfate + H(+)</text>
        <dbReference type="Rhea" id="RHEA:17261"/>
        <dbReference type="ChEBI" id="CHEBI:15377"/>
        <dbReference type="ChEBI" id="CHEBI:15378"/>
        <dbReference type="ChEBI" id="CHEBI:16189"/>
        <dbReference type="ChEBI" id="CHEBI:33853"/>
        <dbReference type="ChEBI" id="CHEBI:140317"/>
        <dbReference type="EC" id="3.1.6.1"/>
    </reaction>
</comment>
<evidence type="ECO:0000256" key="2">
    <source>
        <dbReference type="ARBA" id="ARBA00022729"/>
    </source>
</evidence>
<name>C4JPC7_UNCRE</name>
<feature type="signal peptide" evidence="7">
    <location>
        <begin position="1"/>
        <end position="21"/>
    </location>
</feature>
<evidence type="ECO:0000256" key="5">
    <source>
        <dbReference type="PIRNR" id="PIRNR000972"/>
    </source>
</evidence>
<dbReference type="EC" id="3.1.6.1" evidence="5"/>
<dbReference type="PANTHER" id="PTHR43108">
    <property type="entry name" value="N-ACETYLGLUCOSAMINE-6-SULFATASE FAMILY MEMBER"/>
    <property type="match status" value="1"/>
</dbReference>
<dbReference type="EMBL" id="CH476616">
    <property type="protein sequence ID" value="EEP79663.1"/>
    <property type="molecule type" value="Genomic_DNA"/>
</dbReference>
<dbReference type="CDD" id="cd16147">
    <property type="entry name" value="G6S"/>
    <property type="match status" value="1"/>
</dbReference>
<evidence type="ECO:0000259" key="8">
    <source>
        <dbReference type="Pfam" id="PF00884"/>
    </source>
</evidence>
<accession>C4JPC7</accession>
<dbReference type="Pfam" id="PF00884">
    <property type="entry name" value="Sulfatase"/>
    <property type="match status" value="1"/>
</dbReference>
<evidence type="ECO:0000256" key="7">
    <source>
        <dbReference type="SAM" id="SignalP"/>
    </source>
</evidence>
<dbReference type="GO" id="GO:0004065">
    <property type="term" value="F:arylsulfatase activity"/>
    <property type="evidence" value="ECO:0007669"/>
    <property type="project" value="UniProtKB-UniRule"/>
</dbReference>
<keyword evidence="2 7" id="KW-0732">Signal</keyword>
<keyword evidence="10" id="KW-1185">Reference proteome</keyword>
<evidence type="ECO:0000256" key="6">
    <source>
        <dbReference type="PIRSR" id="PIRSR000972-50"/>
    </source>
</evidence>
<comment type="PTM">
    <text evidence="6">The conversion to 3-oxoalanine (also known as C-formylglycine, FGly), of a serine or cysteine residue in prokaryotes and of a cysteine residue in eukaryotes, is critical for catalytic activity.</text>
</comment>
<dbReference type="AlphaFoldDB" id="C4JPC7"/>
<dbReference type="KEGG" id="ure:UREG_04509"/>
<dbReference type="InParanoid" id="C4JPC7"/>
<protein>
    <recommendedName>
        <fullName evidence="5">Arylsulfatase</fullName>
        <shortName evidence="5">AS</shortName>
        <ecNumber evidence="5">3.1.6.1</ecNumber>
    </recommendedName>
    <alternativeName>
        <fullName evidence="5">Aryl-sulfate sulphohydrolase</fullName>
    </alternativeName>
</protein>
<gene>
    <name evidence="9" type="ORF">UREG_04509</name>
</gene>
<organism evidence="9 10">
    <name type="scientific">Uncinocarpus reesii (strain UAMH 1704)</name>
    <dbReference type="NCBI Taxonomy" id="336963"/>
    <lineage>
        <taxon>Eukaryota</taxon>
        <taxon>Fungi</taxon>
        <taxon>Dikarya</taxon>
        <taxon>Ascomycota</taxon>
        <taxon>Pezizomycotina</taxon>
        <taxon>Eurotiomycetes</taxon>
        <taxon>Eurotiomycetidae</taxon>
        <taxon>Onygenales</taxon>
        <taxon>Onygenaceae</taxon>
        <taxon>Uncinocarpus</taxon>
    </lineage>
</organism>
<dbReference type="PIRSF" id="PIRSF000972">
    <property type="entry name" value="Arylsulf_plant"/>
    <property type="match status" value="1"/>
</dbReference>
<dbReference type="GO" id="GO:0018958">
    <property type="term" value="P:phenol-containing compound metabolic process"/>
    <property type="evidence" value="ECO:0007669"/>
    <property type="project" value="InterPro"/>
</dbReference>
<dbReference type="InterPro" id="IPR012083">
    <property type="entry name" value="Arylsulfatase"/>
</dbReference>
<evidence type="ECO:0000256" key="3">
    <source>
        <dbReference type="ARBA" id="ARBA00022801"/>
    </source>
</evidence>
<dbReference type="PROSITE" id="PS00523">
    <property type="entry name" value="SULFATASE_1"/>
    <property type="match status" value="1"/>
</dbReference>
<proteinExistence type="inferred from homology"/>
<evidence type="ECO:0000256" key="4">
    <source>
        <dbReference type="ARBA" id="ARBA00023180"/>
    </source>
</evidence>
<feature type="chain" id="PRO_5002937977" description="Arylsulfatase" evidence="7">
    <location>
        <begin position="22"/>
        <end position="580"/>
    </location>
</feature>
<dbReference type="STRING" id="336963.C4JPC7"/>
<dbReference type="HOGENOM" id="CLU_006332_4_0_1"/>
<reference evidence="10" key="1">
    <citation type="journal article" date="2009" name="Genome Res.">
        <title>Comparative genomic analyses of the human fungal pathogens Coccidioides and their relatives.</title>
        <authorList>
            <person name="Sharpton T.J."/>
            <person name="Stajich J.E."/>
            <person name="Rounsley S.D."/>
            <person name="Gardner M.J."/>
            <person name="Wortman J.R."/>
            <person name="Jordar V.S."/>
            <person name="Maiti R."/>
            <person name="Kodira C.D."/>
            <person name="Neafsey D.E."/>
            <person name="Zeng Q."/>
            <person name="Hung C.-Y."/>
            <person name="McMahan C."/>
            <person name="Muszewska A."/>
            <person name="Grynberg M."/>
            <person name="Mandel M.A."/>
            <person name="Kellner E.M."/>
            <person name="Barker B.M."/>
            <person name="Galgiani J.N."/>
            <person name="Orbach M.J."/>
            <person name="Kirkland T.N."/>
            <person name="Cole G.T."/>
            <person name="Henn M.R."/>
            <person name="Birren B.W."/>
            <person name="Taylor J.W."/>
        </authorList>
    </citation>
    <scope>NUCLEOTIDE SEQUENCE [LARGE SCALE GENOMIC DNA]</scope>
    <source>
        <strain evidence="10">UAMH 1704</strain>
    </source>
</reference>
<feature type="domain" description="Sulfatase N-terminal" evidence="8">
    <location>
        <begin position="28"/>
        <end position="369"/>
    </location>
</feature>
<comment type="similarity">
    <text evidence="1 5">Belongs to the sulfatase family.</text>
</comment>
<dbReference type="Proteomes" id="UP000002058">
    <property type="component" value="Unassembled WGS sequence"/>
</dbReference>
<keyword evidence="3 5" id="KW-0378">Hydrolase</keyword>
<evidence type="ECO:0000313" key="10">
    <source>
        <dbReference type="Proteomes" id="UP000002058"/>
    </source>
</evidence>
<sequence>MGGSAVTRCLVTLGLMLSVTANTPAKPPNIVFVITDDQDSHMNSLEHMPNLQRYLVKEGTSFSNHFCTLALCCPSRVNLLTGKAAHNTNVTDVTPPFGGYPKFVANGFNDNYLPLWLQEAGYNTYYVGKFMNGLSTNNYNPGPKGWTGSDFLLGMTTYDYWGAVMSRNRGAPVDYTGQYSGDVVADKVLGFMDDAIQDDKPFFVAAAPVAPHGQVKPRPLWFDKPEYPERHAHLFKDYKIPRTPNFNPDTPSGAGWVAAMPRLNQTHIDYHDEYQRCRLRALQSVDEMVGQMVEKLEENGLLDNTYFMYTTDNGFHISQYRLPPGKTCGFDTDIRIPMIVRGPGVPKDQVSEAVSSHTDLAATIMTIAGQPRAGLDGAPMAFLQENPRKSEHVAIEFWGVGRTEGPFDPFYQNAFKLEDGNYKNNTYKSVRLIGDGYNLYYSVWCSHEQEYYDVSTDPSQIQNLATDPILASQHKIRGRPYDQIVNRLNALMMVVKSCSGNECVEPWKSLHPSGGVRNLKDALNKTYDDFYAQHPKVSFDSCEMWYIPEKEGPQEYNVYQASHPHRRRDVEYGGHWSYWV</sequence>
<dbReference type="SUPFAM" id="SSF53649">
    <property type="entry name" value="Alkaline phosphatase-like"/>
    <property type="match status" value="1"/>
</dbReference>
<dbReference type="InterPro" id="IPR024607">
    <property type="entry name" value="Sulfatase_CS"/>
</dbReference>
<dbReference type="Gene3D" id="3.40.720.10">
    <property type="entry name" value="Alkaline Phosphatase, subunit A"/>
    <property type="match status" value="1"/>
</dbReference>
<evidence type="ECO:0000256" key="1">
    <source>
        <dbReference type="ARBA" id="ARBA00008779"/>
    </source>
</evidence>
<dbReference type="OrthoDB" id="96314at2759"/>
<feature type="modified residue" description="3-oxoalanine (Cys)" evidence="6">
    <location>
        <position position="72"/>
    </location>
</feature>
<dbReference type="GeneID" id="8442374"/>
<dbReference type="InterPro" id="IPR000917">
    <property type="entry name" value="Sulfatase_N"/>
</dbReference>
<dbReference type="GO" id="GO:0008449">
    <property type="term" value="F:N-acetylglucosamine-6-sulfatase activity"/>
    <property type="evidence" value="ECO:0007669"/>
    <property type="project" value="TreeGrafter"/>
</dbReference>